<dbReference type="PANTHER" id="PTHR43179:SF12">
    <property type="entry name" value="GALACTOFURANOSYLTRANSFERASE GLFT2"/>
    <property type="match status" value="1"/>
</dbReference>
<evidence type="ECO:0000256" key="3">
    <source>
        <dbReference type="ARBA" id="ARBA00022679"/>
    </source>
</evidence>
<dbReference type="Gene3D" id="3.90.550.10">
    <property type="entry name" value="Spore Coat Polysaccharide Biosynthesis Protein SpsA, Chain A"/>
    <property type="match status" value="1"/>
</dbReference>
<dbReference type="InterPro" id="IPR029044">
    <property type="entry name" value="Nucleotide-diphossugar_trans"/>
</dbReference>
<protein>
    <submittedName>
        <fullName evidence="5">Glycosyl transferase family 2</fullName>
    </submittedName>
    <submittedName>
        <fullName evidence="6">dTDP-Rha:alpha-D-GlcNAc-pyrophosphate polyprenol, alpha-3-L-rhamnosyltransferase</fullName>
        <ecNumber evidence="6">2.4.-.-</ecNumber>
    </submittedName>
</protein>
<dbReference type="RefSeq" id="WP_023937299.1">
    <property type="nucleotide sequence ID" value="NZ_FUXH01000017.1"/>
</dbReference>
<evidence type="ECO:0000313" key="7">
    <source>
        <dbReference type="Proteomes" id="UP000030136"/>
    </source>
</evidence>
<keyword evidence="8" id="KW-1185">Reference proteome</keyword>
<evidence type="ECO:0000313" key="8">
    <source>
        <dbReference type="Proteomes" id="UP000249300"/>
    </source>
</evidence>
<evidence type="ECO:0000256" key="2">
    <source>
        <dbReference type="ARBA" id="ARBA00022676"/>
    </source>
</evidence>
<dbReference type="EMBL" id="LS483447">
    <property type="protein sequence ID" value="SQH72484.1"/>
    <property type="molecule type" value="Genomic_DNA"/>
</dbReference>
<dbReference type="Proteomes" id="UP000249300">
    <property type="component" value="Chromosome 1"/>
</dbReference>
<dbReference type="Pfam" id="PF00535">
    <property type="entry name" value="Glycos_transf_2"/>
    <property type="match status" value="1"/>
</dbReference>
<feature type="domain" description="Glycosyltransferase 2-like" evidence="4">
    <location>
        <begin position="5"/>
        <end position="115"/>
    </location>
</feature>
<evidence type="ECO:0000259" key="4">
    <source>
        <dbReference type="Pfam" id="PF00535"/>
    </source>
</evidence>
<evidence type="ECO:0000313" key="6">
    <source>
        <dbReference type="EMBL" id="SQH72484.1"/>
    </source>
</evidence>
<keyword evidence="3 6" id="KW-0808">Transferase</keyword>
<dbReference type="SUPFAM" id="SSF53448">
    <property type="entry name" value="Nucleotide-diphospho-sugar transferases"/>
    <property type="match status" value="1"/>
</dbReference>
<organism evidence="6 8">
    <name type="scientific">Porphyromonas crevioricanis</name>
    <dbReference type="NCBI Taxonomy" id="393921"/>
    <lineage>
        <taxon>Bacteria</taxon>
        <taxon>Pseudomonadati</taxon>
        <taxon>Bacteroidota</taxon>
        <taxon>Bacteroidia</taxon>
        <taxon>Bacteroidales</taxon>
        <taxon>Porphyromonadaceae</taxon>
        <taxon>Porphyromonas</taxon>
    </lineage>
</organism>
<evidence type="ECO:0000313" key="5">
    <source>
        <dbReference type="EMBL" id="KGN93148.1"/>
    </source>
</evidence>
<dbReference type="KEGG" id="pcre:NCTC12858_00307"/>
<proteinExistence type="inferred from homology"/>
<comment type="similarity">
    <text evidence="1">Belongs to the glycosyltransferase 2 family.</text>
</comment>
<reference evidence="5 7" key="1">
    <citation type="submission" date="2014-08" db="EMBL/GenBank/DDBJ databases">
        <title>Porphyromonas crevioricanis strain:COT-253_OH1447 Genome sequencing.</title>
        <authorList>
            <person name="Wallis C."/>
            <person name="Deusch O."/>
            <person name="O'Flynn C."/>
            <person name="Davis I."/>
            <person name="Jospin G."/>
            <person name="Darling A.E."/>
            <person name="Coil D.A."/>
            <person name="Alexiev A."/>
            <person name="Horsfall A."/>
            <person name="Kirkwood N."/>
            <person name="Harris S."/>
            <person name="Eisen J.A."/>
        </authorList>
    </citation>
    <scope>NUCLEOTIDE SEQUENCE [LARGE SCALE GENOMIC DNA]</scope>
    <source>
        <strain evidence="7">COT-253 OH1447</strain>
        <strain evidence="5">COT-253_OH1447</strain>
    </source>
</reference>
<dbReference type="EMBL" id="JQJC01000029">
    <property type="protein sequence ID" value="KGN93148.1"/>
    <property type="molecule type" value="Genomic_DNA"/>
</dbReference>
<dbReference type="InterPro" id="IPR001173">
    <property type="entry name" value="Glyco_trans_2-like"/>
</dbReference>
<dbReference type="Proteomes" id="UP000030136">
    <property type="component" value="Unassembled WGS sequence"/>
</dbReference>
<dbReference type="PANTHER" id="PTHR43179">
    <property type="entry name" value="RHAMNOSYLTRANSFERASE WBBL"/>
    <property type="match status" value="1"/>
</dbReference>
<dbReference type="GO" id="GO:0016757">
    <property type="term" value="F:glycosyltransferase activity"/>
    <property type="evidence" value="ECO:0007669"/>
    <property type="project" value="UniProtKB-KW"/>
</dbReference>
<keyword evidence="2 6" id="KW-0328">Glycosyltransferase</keyword>
<sequence length="344" mass="39961">MPCAVIILNWNGAELLKRYLPHLIAHSPTSLARLIVADNGSEDNSLEVLHRDFPQIEVLELHHNYGFAEGYNRAIEAIEEPLICLLNSDVRVAPHWLETPLKVLEKDPSVAALQPKIRAERQPEQFEYAGAAGGYIDRLGYPFCRGRIFDTVEEDHGQYDNPIQPVLWASGACLFVRRSVYLEVGGLDHRFFAHQEEIDLCWRMAARGHRIVAVSGSEVYHYGGASLNMGHPKKTYLNFRNNMLMLYKNMPDKQYRSVVFLRRLLDLLSAIQQLFSGRWQHTRAILRAMRDFARMREEFSIDRKINLEKTVRENPEGIRPYAIVWQYFVKRRHTYDAIENQRRS</sequence>
<dbReference type="AlphaFoldDB" id="A0A2X4PFA0"/>
<dbReference type="CDD" id="cd04186">
    <property type="entry name" value="GT_2_like_c"/>
    <property type="match status" value="1"/>
</dbReference>
<gene>
    <name evidence="6" type="primary">wbbL_1</name>
    <name evidence="5" type="ORF">HQ38_09590</name>
    <name evidence="6" type="ORF">NCTC12858_00307</name>
</gene>
<name>A0A2X4PFA0_9PORP</name>
<reference evidence="6 8" key="2">
    <citation type="submission" date="2018-06" db="EMBL/GenBank/DDBJ databases">
        <authorList>
            <consortium name="Pathogen Informatics"/>
            <person name="Doyle S."/>
        </authorList>
    </citation>
    <scope>NUCLEOTIDE SEQUENCE [LARGE SCALE GENOMIC DNA]</scope>
    <source>
        <strain evidence="6 8">NCTC12858</strain>
    </source>
</reference>
<dbReference type="EC" id="2.4.-.-" evidence="6"/>
<evidence type="ECO:0000256" key="1">
    <source>
        <dbReference type="ARBA" id="ARBA00006739"/>
    </source>
</evidence>
<accession>A0A2X4PFA0</accession>